<dbReference type="AlphaFoldDB" id="A0A4Y2QLD9"/>
<dbReference type="Proteomes" id="UP000499080">
    <property type="component" value="Unassembled WGS sequence"/>
</dbReference>
<organism evidence="2 4">
    <name type="scientific">Araneus ventricosus</name>
    <name type="common">Orbweaver spider</name>
    <name type="synonym">Epeira ventricosa</name>
    <dbReference type="NCBI Taxonomy" id="182803"/>
    <lineage>
        <taxon>Eukaryota</taxon>
        <taxon>Metazoa</taxon>
        <taxon>Ecdysozoa</taxon>
        <taxon>Arthropoda</taxon>
        <taxon>Chelicerata</taxon>
        <taxon>Arachnida</taxon>
        <taxon>Araneae</taxon>
        <taxon>Araneomorphae</taxon>
        <taxon>Entelegynae</taxon>
        <taxon>Araneoidea</taxon>
        <taxon>Araneidae</taxon>
        <taxon>Araneus</taxon>
    </lineage>
</organism>
<evidence type="ECO:0000313" key="2">
    <source>
        <dbReference type="EMBL" id="GBN64144.1"/>
    </source>
</evidence>
<evidence type="ECO:0000256" key="1">
    <source>
        <dbReference type="SAM" id="MobiDB-lite"/>
    </source>
</evidence>
<proteinExistence type="predicted"/>
<keyword evidence="4" id="KW-1185">Reference proteome</keyword>
<name>A0A4Y2QLD9_ARAVE</name>
<feature type="region of interest" description="Disordered" evidence="1">
    <location>
        <begin position="79"/>
        <end position="99"/>
    </location>
</feature>
<gene>
    <name evidence="2" type="ORF">AVEN_76404_1</name>
    <name evidence="3" type="ORF">AVEN_84713_1</name>
</gene>
<evidence type="ECO:0008006" key="5">
    <source>
        <dbReference type="Google" id="ProtNLM"/>
    </source>
</evidence>
<accession>A0A4Y2QLD9</accession>
<protein>
    <recommendedName>
        <fullName evidence="5">PiggyBac transposable element-derived protein domain-containing protein</fullName>
    </recommendedName>
</protein>
<dbReference type="EMBL" id="BGPR01014195">
    <property type="protein sequence ID" value="GBN64146.1"/>
    <property type="molecule type" value="Genomic_DNA"/>
</dbReference>
<evidence type="ECO:0000313" key="3">
    <source>
        <dbReference type="EMBL" id="GBN64146.1"/>
    </source>
</evidence>
<sequence length="282" mass="31972">MARLIKIGKPFSYESSSLKTPTFKEISPAPCSYDSTKDETPHPTILMDEFGQTPDHYYLARKPPPSFFQVKRKLDLHAVGPSKGESTRPTRTRQKKKPVIPEKPRVIIQILTIKIAKLKMEGRGSSDKCVTEAGKIAAVKWYGNCADVVKRWSKKDVTFVKVSRPEIVKFYNKSIGESGQECLINVIVPNGYKEQKMNPLHHLSLFQYGYNKFLVMVQMRCKLFWNSSEKLNRFIRLLFQIEEVLSFSNQLAAPTKPGCPSGNIPAVPPPKKKLNLSELAMT</sequence>
<dbReference type="EMBL" id="BGPR01014194">
    <property type="protein sequence ID" value="GBN64144.1"/>
    <property type="molecule type" value="Genomic_DNA"/>
</dbReference>
<evidence type="ECO:0000313" key="4">
    <source>
        <dbReference type="Proteomes" id="UP000499080"/>
    </source>
</evidence>
<reference evidence="2 4" key="1">
    <citation type="journal article" date="2019" name="Sci. Rep.">
        <title>Orb-weaving spider Araneus ventricosus genome elucidates the spidroin gene catalogue.</title>
        <authorList>
            <person name="Kono N."/>
            <person name="Nakamura H."/>
            <person name="Ohtoshi R."/>
            <person name="Moran D.A.P."/>
            <person name="Shinohara A."/>
            <person name="Yoshida Y."/>
            <person name="Fujiwara M."/>
            <person name="Mori M."/>
            <person name="Tomita M."/>
            <person name="Arakawa K."/>
        </authorList>
    </citation>
    <scope>NUCLEOTIDE SEQUENCE [LARGE SCALE GENOMIC DNA]</scope>
</reference>
<dbReference type="OrthoDB" id="5842926at2759"/>
<comment type="caution">
    <text evidence="2">The sequence shown here is derived from an EMBL/GenBank/DDBJ whole genome shotgun (WGS) entry which is preliminary data.</text>
</comment>